<dbReference type="Pfam" id="PF01468">
    <property type="entry name" value="GA"/>
    <property type="match status" value="5"/>
</dbReference>
<keyword evidence="8" id="KW-0472">Membrane</keyword>
<evidence type="ECO:0000256" key="2">
    <source>
        <dbReference type="ARBA" id="ARBA00022512"/>
    </source>
</evidence>
<keyword evidence="2" id="KW-0134">Cell wall</keyword>
<keyword evidence="4 9" id="KW-0732">Signal</keyword>
<evidence type="ECO:0000256" key="6">
    <source>
        <dbReference type="SAM" id="Coils"/>
    </source>
</evidence>
<evidence type="ECO:0000256" key="1">
    <source>
        <dbReference type="ARBA" id="ARBA00004168"/>
    </source>
</evidence>
<dbReference type="Gene3D" id="1.20.5.420">
    <property type="entry name" value="Immunoglobulin FC, subunit C"/>
    <property type="match status" value="5"/>
</dbReference>
<feature type="compositionally biased region" description="Low complexity" evidence="7">
    <location>
        <begin position="813"/>
        <end position="835"/>
    </location>
</feature>
<keyword evidence="5" id="KW-0572">Peptidoglycan-anchor</keyword>
<evidence type="ECO:0000259" key="10">
    <source>
        <dbReference type="PROSITE" id="PS50847"/>
    </source>
</evidence>
<feature type="transmembrane region" description="Helical" evidence="8">
    <location>
        <begin position="853"/>
        <end position="872"/>
    </location>
</feature>
<evidence type="ECO:0000256" key="7">
    <source>
        <dbReference type="SAM" id="MobiDB-lite"/>
    </source>
</evidence>
<dbReference type="EMBL" id="CACRUO010000031">
    <property type="protein sequence ID" value="VYU10368.1"/>
    <property type="molecule type" value="Genomic_DNA"/>
</dbReference>
<keyword evidence="3" id="KW-0964">Secreted</keyword>
<feature type="chain" id="PRO_5027073502" evidence="9">
    <location>
        <begin position="33"/>
        <end position="881"/>
    </location>
</feature>
<sequence>MKKKQLFSLRKLTVGIASVSLGTVVFLSGAQAVDAQANAQDATTITQNAYNVVNNLPNISDKTKDAYIAKITAAAGNNKLTDVEGIVNSAKAEDAQVATAKKVAAEQDAKAVNQQVELAKKVAIETAKKDHAQKIANAKAEIYKLENLSNFTKARYSAKITKAATDEIAGLVQNAKAEDAKIATAKNAGKEQAKADTAAKDKAVKALNQKTADAYQVINSLKNITDKQQLSFLHQVEVDSGTNNGERIDAIVADAKQLDAQFAYDKEQKAKAEQKAARELNTLTQVAYNTVNGLHNLTDQQKDAFNKQILQDSGNNNGHNINNIVANAKALDEQNGNAKHAREAGASTVEQKDKAVRELNTLTSVAYNTVNNLPNLTDAQKDDFNHQILVDSGNNNGQKINDIVAAAKQKDAESAQAKHVREAAANTNLPADVAKKVKAAHNTVEALKNLKPEQKAAAHRKLNEVARTDAKAIDTVVAQAKELNANQAPGNNERAKQKIETAQKAHAQRIANAQAEVNRLKNVSKNTKAEYNEKISRAATDEIPALVKEVKALDAAKQPAIAKKEIAAAQKAHAEQIKESQALVNKLENLSKEAKDEYNSRIAKAATNEVEAIVNEAQAEDTHAATAKKEITAAKNAHEAEIAQAQAVAKQKIETAQKAHAQLLADAQALVNKLENLSKEAKDEYNSRIAKAATDEVEAIVNEAQAEDAHAAAAKKEITTAQKAHAKQIADAQALVNKLDKLSKDAKASYNQQIAQAATDEVAAIVQKAQAENAKQAPVNKEVKPAQKATTTPGQANKAGQTTTAQNNGKVVTGQKAAQKAGQTTATTNKAAAQQKAKDAKKQLPATGEQDQVLFGLLSGSLFASAGTLFLLNARRRKENE</sequence>
<dbReference type="InterPro" id="IPR005877">
    <property type="entry name" value="YSIRK_signal_dom"/>
</dbReference>
<organism evidence="11">
    <name type="scientific">Staphylococcus simulans</name>
    <dbReference type="NCBI Taxonomy" id="1286"/>
    <lineage>
        <taxon>Bacteria</taxon>
        <taxon>Bacillati</taxon>
        <taxon>Bacillota</taxon>
        <taxon>Bacilli</taxon>
        <taxon>Bacillales</taxon>
        <taxon>Staphylococcaceae</taxon>
        <taxon>Staphylococcus</taxon>
    </lineage>
</organism>
<protein>
    <submittedName>
        <fullName evidence="11">Immunoglobulin G-binding protein A</fullName>
    </submittedName>
</protein>
<dbReference type="NCBIfam" id="TIGR01168">
    <property type="entry name" value="YSIRK_signal"/>
    <property type="match status" value="1"/>
</dbReference>
<feature type="domain" description="Gram-positive cocci surface proteins LPxTG" evidence="10">
    <location>
        <begin position="844"/>
        <end position="881"/>
    </location>
</feature>
<keyword evidence="6" id="KW-0175">Coiled coil</keyword>
<evidence type="ECO:0000256" key="9">
    <source>
        <dbReference type="SAM" id="SignalP"/>
    </source>
</evidence>
<feature type="coiled-coil region" evidence="6">
    <location>
        <begin position="496"/>
        <end position="530"/>
    </location>
</feature>
<feature type="signal peptide" evidence="9">
    <location>
        <begin position="1"/>
        <end position="32"/>
    </location>
</feature>
<comment type="subcellular location">
    <subcellularLocation>
        <location evidence="1">Secreted</location>
        <location evidence="1">Cell wall</location>
        <topology evidence="1">Peptidoglycan-anchor</topology>
    </subcellularLocation>
</comment>
<evidence type="ECO:0000256" key="5">
    <source>
        <dbReference type="ARBA" id="ARBA00023088"/>
    </source>
</evidence>
<feature type="region of interest" description="Disordered" evidence="7">
    <location>
        <begin position="773"/>
        <end position="845"/>
    </location>
</feature>
<evidence type="ECO:0000256" key="3">
    <source>
        <dbReference type="ARBA" id="ARBA00022525"/>
    </source>
</evidence>
<evidence type="ECO:0000256" key="8">
    <source>
        <dbReference type="SAM" id="Phobius"/>
    </source>
</evidence>
<feature type="coiled-coil region" evidence="6">
    <location>
        <begin position="628"/>
        <end position="687"/>
    </location>
</feature>
<dbReference type="PROSITE" id="PS50847">
    <property type="entry name" value="GRAM_POS_ANCHORING"/>
    <property type="match status" value="1"/>
</dbReference>
<dbReference type="AlphaFoldDB" id="A0A6N3C5W2"/>
<dbReference type="Pfam" id="PF00746">
    <property type="entry name" value="Gram_pos_anchor"/>
    <property type="match status" value="1"/>
</dbReference>
<dbReference type="InterPro" id="IPR002988">
    <property type="entry name" value="GA_module"/>
</dbReference>
<gene>
    <name evidence="11" type="primary">spa_2</name>
    <name evidence="11" type="ORF">SSLFYP27_01430</name>
</gene>
<keyword evidence="8" id="KW-1133">Transmembrane helix</keyword>
<evidence type="ECO:0000256" key="4">
    <source>
        <dbReference type="ARBA" id="ARBA00022729"/>
    </source>
</evidence>
<reference evidence="11" key="1">
    <citation type="submission" date="2019-11" db="EMBL/GenBank/DDBJ databases">
        <authorList>
            <person name="Feng L."/>
        </authorList>
    </citation>
    <scope>NUCLEOTIDE SEQUENCE</scope>
    <source>
        <strain evidence="11">SsimulansLFYP27</strain>
    </source>
</reference>
<proteinExistence type="predicted"/>
<dbReference type="RefSeq" id="WP_002479932.1">
    <property type="nucleotide sequence ID" value="NZ_CACRUO010000031.1"/>
</dbReference>
<dbReference type="InterPro" id="IPR019931">
    <property type="entry name" value="LPXTG_anchor"/>
</dbReference>
<evidence type="ECO:0000313" key="11">
    <source>
        <dbReference type="EMBL" id="VYU10368.1"/>
    </source>
</evidence>
<name>A0A6N3C5W2_STASI</name>
<feature type="compositionally biased region" description="Polar residues" evidence="7">
    <location>
        <begin position="788"/>
        <end position="810"/>
    </location>
</feature>
<accession>A0A6N3C5W2</accession>
<keyword evidence="8" id="KW-0812">Transmembrane</keyword>
<dbReference type="Pfam" id="PF04650">
    <property type="entry name" value="YSIRK_signal"/>
    <property type="match status" value="1"/>
</dbReference>
<feature type="coiled-coil region" evidence="6">
    <location>
        <begin position="570"/>
        <end position="597"/>
    </location>
</feature>
<dbReference type="NCBIfam" id="TIGR01167">
    <property type="entry name" value="LPXTG_anchor"/>
    <property type="match status" value="1"/>
</dbReference>